<evidence type="ECO:0000313" key="2">
    <source>
        <dbReference type="EMBL" id="BAY18056.1"/>
    </source>
</evidence>
<proteinExistence type="predicted"/>
<organism evidence="2 3">
    <name type="scientific">Anabaenopsis circularis NIES-21</name>
    <dbReference type="NCBI Taxonomy" id="1085406"/>
    <lineage>
        <taxon>Bacteria</taxon>
        <taxon>Bacillati</taxon>
        <taxon>Cyanobacteriota</taxon>
        <taxon>Cyanophyceae</taxon>
        <taxon>Nostocales</taxon>
        <taxon>Nodulariaceae</taxon>
        <taxon>Anabaenopsis</taxon>
    </lineage>
</organism>
<feature type="transmembrane region" description="Helical" evidence="1">
    <location>
        <begin position="142"/>
        <end position="159"/>
    </location>
</feature>
<dbReference type="OrthoDB" id="8582979at2"/>
<dbReference type="EMBL" id="AP018174">
    <property type="protein sequence ID" value="BAY18056.1"/>
    <property type="molecule type" value="Genomic_DNA"/>
</dbReference>
<feature type="transmembrane region" description="Helical" evidence="1">
    <location>
        <begin position="116"/>
        <end position="135"/>
    </location>
</feature>
<keyword evidence="1" id="KW-1133">Transmembrane helix</keyword>
<dbReference type="Pfam" id="PF06182">
    <property type="entry name" value="ABC2_membrane_6"/>
    <property type="match status" value="1"/>
</dbReference>
<evidence type="ECO:0000256" key="1">
    <source>
        <dbReference type="SAM" id="Phobius"/>
    </source>
</evidence>
<keyword evidence="3" id="KW-1185">Reference proteome</keyword>
<feature type="transmembrane region" description="Helical" evidence="1">
    <location>
        <begin position="204"/>
        <end position="222"/>
    </location>
</feature>
<accession>A0A1Z4GL34</accession>
<name>A0A1Z4GL34_9CYAN</name>
<keyword evidence="1" id="KW-0812">Transmembrane</keyword>
<reference evidence="2 3" key="1">
    <citation type="submission" date="2017-06" db="EMBL/GenBank/DDBJ databases">
        <title>Genome sequencing of cyanobaciteial culture collection at National Institute for Environmental Studies (NIES).</title>
        <authorList>
            <person name="Hirose Y."/>
            <person name="Shimura Y."/>
            <person name="Fujisawa T."/>
            <person name="Nakamura Y."/>
            <person name="Kawachi M."/>
        </authorList>
    </citation>
    <scope>NUCLEOTIDE SEQUENCE [LARGE SCALE GENOMIC DNA]</scope>
    <source>
        <strain evidence="2 3">NIES-21</strain>
    </source>
</reference>
<evidence type="ECO:0000313" key="3">
    <source>
        <dbReference type="Proteomes" id="UP000218287"/>
    </source>
</evidence>
<dbReference type="AlphaFoldDB" id="A0A1Z4GL34"/>
<keyword evidence="1" id="KW-0472">Membrane</keyword>
<gene>
    <name evidence="2" type="ORF">NIES21_38990</name>
</gene>
<dbReference type="InterPro" id="IPR010390">
    <property type="entry name" value="ABC-2_transporter-like"/>
</dbReference>
<feature type="transmembrane region" description="Helical" evidence="1">
    <location>
        <begin position="26"/>
        <end position="47"/>
    </location>
</feature>
<protein>
    <submittedName>
        <fullName evidence="2">Putative ABC-2 type transport system permease protein</fullName>
    </submittedName>
</protein>
<dbReference type="PANTHER" id="PTHR36832">
    <property type="entry name" value="SLR1174 PROTEIN-RELATED"/>
    <property type="match status" value="1"/>
</dbReference>
<feature type="transmembrane region" description="Helical" evidence="1">
    <location>
        <begin position="228"/>
        <end position="250"/>
    </location>
</feature>
<sequence length="262" mass="30233">MKKFIRKTLTFLTVYNAHMMEFRAELILWVLSGSLPIILMGVWMQAAQGGKFGLSSVDFSRYFLTVFVVRQITVAWVIWEFEKEVVEGKLSPKLLQPIDPVWHHVASHLAERVTRIPFTILLTALFFTLYPQALWLPNLGQVFLFTLAVVLAFILRFVIQYTFAVLAFWTERASALENFWFLFFLFLSGMVAPLNVFPEYIRNIVLFTPFPYLINFPASILVGLPVDIVRGFLCMIGWIMVFLGTNRLLWRAGLKRYSGMGA</sequence>
<dbReference type="Proteomes" id="UP000218287">
    <property type="component" value="Chromosome"/>
</dbReference>
<dbReference type="PANTHER" id="PTHR36832:SF1">
    <property type="entry name" value="SLR1174 PROTEIN"/>
    <property type="match status" value="1"/>
</dbReference>
<feature type="transmembrane region" description="Helical" evidence="1">
    <location>
        <begin position="179"/>
        <end position="197"/>
    </location>
</feature>